<comment type="pathway">
    <text evidence="1 14">Lipid metabolism; fatty acid biosynthesis.</text>
</comment>
<evidence type="ECO:0000256" key="6">
    <source>
        <dbReference type="ARBA" id="ARBA00023098"/>
    </source>
</evidence>
<evidence type="ECO:0000256" key="4">
    <source>
        <dbReference type="ARBA" id="ARBA00022679"/>
    </source>
</evidence>
<comment type="catalytic activity">
    <reaction evidence="12">
        <text>2-methylpropanoyl-CoA + malonyl-[ACP] + H(+) = 4-methyl-3-oxopentanoyl-[ACP] + CO2 + CoA</text>
        <dbReference type="Rhea" id="RHEA:42268"/>
        <dbReference type="Rhea" id="RHEA-COMP:9623"/>
        <dbReference type="Rhea" id="RHEA-COMP:9940"/>
        <dbReference type="ChEBI" id="CHEBI:15378"/>
        <dbReference type="ChEBI" id="CHEBI:16526"/>
        <dbReference type="ChEBI" id="CHEBI:57287"/>
        <dbReference type="ChEBI" id="CHEBI:57338"/>
        <dbReference type="ChEBI" id="CHEBI:78449"/>
        <dbReference type="ChEBI" id="CHEBI:78820"/>
        <dbReference type="EC" id="2.3.1.300"/>
    </reaction>
    <physiologicalReaction direction="left-to-right" evidence="12">
        <dbReference type="Rhea" id="RHEA:42269"/>
    </physiologicalReaction>
</comment>
<dbReference type="HAMAP" id="MF_01815">
    <property type="entry name" value="FabH"/>
    <property type="match status" value="1"/>
</dbReference>
<feature type="active site" evidence="14">
    <location>
        <position position="289"/>
    </location>
</feature>
<keyword evidence="5 14" id="KW-0276">Fatty acid metabolism</keyword>
<evidence type="ECO:0000256" key="3">
    <source>
        <dbReference type="ARBA" id="ARBA00022516"/>
    </source>
</evidence>
<comment type="subunit">
    <text evidence="14">Homodimer.</text>
</comment>
<comment type="subcellular location">
    <subcellularLocation>
        <location evidence="14">Cytoplasm</location>
    </subcellularLocation>
</comment>
<dbReference type="GO" id="GO:0006633">
    <property type="term" value="P:fatty acid biosynthetic process"/>
    <property type="evidence" value="ECO:0007669"/>
    <property type="project" value="UniProtKB-UniRule"/>
</dbReference>
<dbReference type="InterPro" id="IPR013751">
    <property type="entry name" value="ACP_syn_III_N"/>
</dbReference>
<feature type="active site" evidence="14">
    <location>
        <position position="259"/>
    </location>
</feature>
<accession>A0A0L6JJV0</accession>
<keyword evidence="3 14" id="KW-0444">Lipid biosynthesis</keyword>
<dbReference type="Gene3D" id="3.40.47.10">
    <property type="match status" value="1"/>
</dbReference>
<evidence type="ECO:0000256" key="14">
    <source>
        <dbReference type="HAMAP-Rule" id="MF_01815"/>
    </source>
</evidence>
<dbReference type="Pfam" id="PF08545">
    <property type="entry name" value="ACP_syn_III"/>
    <property type="match status" value="1"/>
</dbReference>
<reference evidence="18" key="1">
    <citation type="submission" date="2015-07" db="EMBL/GenBank/DDBJ databases">
        <title>Near-Complete Genome Sequence of the Cellulolytic Bacterium Bacteroides (Pseudobacteroides) cellulosolvens ATCC 35603.</title>
        <authorList>
            <person name="Dassa B."/>
            <person name="Utturkar S.M."/>
            <person name="Klingeman D.M."/>
            <person name="Hurt R.A."/>
            <person name="Keller M."/>
            <person name="Xu J."/>
            <person name="Reddy Y.H.K."/>
            <person name="Borovok I."/>
            <person name="Grinberg I.R."/>
            <person name="Lamed R."/>
            <person name="Zhivin O."/>
            <person name="Bayer E.A."/>
            <person name="Brown S.D."/>
        </authorList>
    </citation>
    <scope>NUCLEOTIDE SEQUENCE [LARGE SCALE GENOMIC DNA]</scope>
    <source>
        <strain evidence="18">DSM 2933</strain>
    </source>
</reference>
<proteinExistence type="inferred from homology"/>
<dbReference type="InterPro" id="IPR013747">
    <property type="entry name" value="ACP_syn_III_C"/>
</dbReference>
<dbReference type="NCBIfam" id="NF006829">
    <property type="entry name" value="PRK09352.1"/>
    <property type="match status" value="1"/>
</dbReference>
<comment type="caution">
    <text evidence="17">The sequence shown here is derived from an EMBL/GenBank/DDBJ whole genome shotgun (WGS) entry which is preliminary data.</text>
</comment>
<dbReference type="STRING" id="398512.Bccel_1301"/>
<dbReference type="Pfam" id="PF08541">
    <property type="entry name" value="ACP_syn_III_C"/>
    <property type="match status" value="1"/>
</dbReference>
<evidence type="ECO:0000256" key="2">
    <source>
        <dbReference type="ARBA" id="ARBA00008642"/>
    </source>
</evidence>
<dbReference type="RefSeq" id="WP_036944341.1">
    <property type="nucleotide sequence ID" value="NZ_JQKC01000027.1"/>
</dbReference>
<evidence type="ECO:0000256" key="13">
    <source>
        <dbReference type="ARBA" id="ARBA00052985"/>
    </source>
</evidence>
<dbReference type="EMBL" id="LGTC01000001">
    <property type="protein sequence ID" value="KNY26039.1"/>
    <property type="molecule type" value="Genomic_DNA"/>
</dbReference>
<dbReference type="InterPro" id="IPR004655">
    <property type="entry name" value="FabH"/>
</dbReference>
<dbReference type="FunFam" id="3.40.47.10:FF:000004">
    <property type="entry name" value="3-oxoacyl-[acyl-carrier-protein] synthase 3"/>
    <property type="match status" value="1"/>
</dbReference>
<comment type="domain">
    <text evidence="14">The last Arg residue of the ACP-binding site is essential for the weak association between ACP/AcpP and FabH.</text>
</comment>
<feature type="active site" evidence="14">
    <location>
        <position position="117"/>
    </location>
</feature>
<comment type="similarity">
    <text evidence="2 14">Belongs to the thiolase-like superfamily. FabH family.</text>
</comment>
<feature type="domain" description="Beta-ketoacyl-[acyl-carrier-protein] synthase III C-terminal" evidence="15">
    <location>
        <begin position="243"/>
        <end position="332"/>
    </location>
</feature>
<evidence type="ECO:0000256" key="7">
    <source>
        <dbReference type="ARBA" id="ARBA00023160"/>
    </source>
</evidence>
<dbReference type="PANTHER" id="PTHR43091">
    <property type="entry name" value="3-OXOACYL-[ACYL-CARRIER-PROTEIN] SYNTHASE"/>
    <property type="match status" value="1"/>
</dbReference>
<comment type="function">
    <text evidence="14">Catalyzes the condensation reaction of fatty acid synthesis by the addition to an acyl acceptor of two carbons from malonyl-ACP. Catalyzes the first condensation reaction which initiates fatty acid synthesis and may therefore play a role in governing the total rate of fatty acid production. Possesses both acetoacetyl-ACP synthase and acetyl transacylase activities. Its substrate specificity determines the biosynthesis of branched-chain and/or straight-chain of fatty acids.</text>
</comment>
<name>A0A0L6JJV0_9FIRM</name>
<gene>
    <name evidence="14" type="primary">fabH</name>
    <name evidence="17" type="ORF">Bccel_1301</name>
</gene>
<evidence type="ECO:0000313" key="17">
    <source>
        <dbReference type="EMBL" id="KNY26039.1"/>
    </source>
</evidence>
<keyword evidence="18" id="KW-1185">Reference proteome</keyword>
<dbReference type="EC" id="2.3.1.180" evidence="14"/>
<dbReference type="NCBIfam" id="TIGR00747">
    <property type="entry name" value="fabH"/>
    <property type="match status" value="1"/>
</dbReference>
<keyword evidence="6 14" id="KW-0443">Lipid metabolism</keyword>
<keyword evidence="8 14" id="KW-0511">Multifunctional enzyme</keyword>
<sequence length="334" mass="36192">MSNERFGIGVLGLGISIPKNVLTNSDLEKMVDTSDEWIMKRTGISERRILDKDQPAFELGAEAAKMAIKDSGLTPEDIDLIIVATETPDYLTPSTSCIIHKLIGANKAAAFDLNAACSGFMYGLTVAKQFLENGFNGYKNILVIGCEGLSKIVDYSDRASCILFGDGAGAMVVGKVEEGYGILSSYMGADGSLGNNITMPCCSINESDLSVREHENKNVLWMNGSEVFKFAVRVMEQSTRWVLDDKNISLDDVSLIVPHQANIRIIEGAAKRLNVPNEKVYSNLNKYGNTSSASIPIALYEAIQDGLVKKGDNIVMVGFGGGLTWGSVLLKWNK</sequence>
<keyword evidence="9 14" id="KW-0012">Acyltransferase</keyword>
<dbReference type="GO" id="GO:0005737">
    <property type="term" value="C:cytoplasm"/>
    <property type="evidence" value="ECO:0007669"/>
    <property type="project" value="UniProtKB-SubCell"/>
</dbReference>
<dbReference type="SUPFAM" id="SSF53901">
    <property type="entry name" value="Thiolase-like"/>
    <property type="match status" value="1"/>
</dbReference>
<organism evidence="17 18">
    <name type="scientific">Pseudobacteroides cellulosolvens ATCC 35603 = DSM 2933</name>
    <dbReference type="NCBI Taxonomy" id="398512"/>
    <lineage>
        <taxon>Bacteria</taxon>
        <taxon>Bacillati</taxon>
        <taxon>Bacillota</taxon>
        <taxon>Clostridia</taxon>
        <taxon>Eubacteriales</taxon>
        <taxon>Oscillospiraceae</taxon>
        <taxon>Pseudobacteroides</taxon>
    </lineage>
</organism>
<evidence type="ECO:0000259" key="16">
    <source>
        <dbReference type="Pfam" id="PF08545"/>
    </source>
</evidence>
<comment type="catalytic activity">
    <reaction evidence="13">
        <text>3-methylbutanoyl-CoA + malonyl-[ACP] + H(+) = 5-methyl-3-oxohexanoyl-[ACP] + CO2 + CoA</text>
        <dbReference type="Rhea" id="RHEA:42272"/>
        <dbReference type="Rhea" id="RHEA-COMP:9623"/>
        <dbReference type="Rhea" id="RHEA-COMP:9941"/>
        <dbReference type="ChEBI" id="CHEBI:15378"/>
        <dbReference type="ChEBI" id="CHEBI:16526"/>
        <dbReference type="ChEBI" id="CHEBI:57287"/>
        <dbReference type="ChEBI" id="CHEBI:57345"/>
        <dbReference type="ChEBI" id="CHEBI:78449"/>
        <dbReference type="ChEBI" id="CHEBI:78822"/>
        <dbReference type="EC" id="2.3.1.300"/>
    </reaction>
    <physiologicalReaction direction="left-to-right" evidence="13">
        <dbReference type="Rhea" id="RHEA:42273"/>
    </physiologicalReaction>
</comment>
<comment type="catalytic activity">
    <reaction evidence="10">
        <text>malonyl-[ACP] + acetyl-CoA + H(+) = 3-oxobutanoyl-[ACP] + CO2 + CoA</text>
        <dbReference type="Rhea" id="RHEA:12080"/>
        <dbReference type="Rhea" id="RHEA-COMP:9623"/>
        <dbReference type="Rhea" id="RHEA-COMP:9625"/>
        <dbReference type="ChEBI" id="CHEBI:15378"/>
        <dbReference type="ChEBI" id="CHEBI:16526"/>
        <dbReference type="ChEBI" id="CHEBI:57287"/>
        <dbReference type="ChEBI" id="CHEBI:57288"/>
        <dbReference type="ChEBI" id="CHEBI:78449"/>
        <dbReference type="ChEBI" id="CHEBI:78450"/>
        <dbReference type="EC" id="2.3.1.180"/>
    </reaction>
    <physiologicalReaction direction="left-to-right" evidence="10">
        <dbReference type="Rhea" id="RHEA:12081"/>
    </physiologicalReaction>
</comment>
<dbReference type="Proteomes" id="UP000036923">
    <property type="component" value="Unassembled WGS sequence"/>
</dbReference>
<evidence type="ECO:0000256" key="8">
    <source>
        <dbReference type="ARBA" id="ARBA00023268"/>
    </source>
</evidence>
<dbReference type="UniPathway" id="UPA00094"/>
<evidence type="ECO:0000256" key="10">
    <source>
        <dbReference type="ARBA" id="ARBA00051096"/>
    </source>
</evidence>
<dbReference type="GO" id="GO:0004315">
    <property type="term" value="F:3-oxoacyl-[acyl-carrier-protein] synthase activity"/>
    <property type="evidence" value="ECO:0007669"/>
    <property type="project" value="InterPro"/>
</dbReference>
<dbReference type="PANTHER" id="PTHR43091:SF1">
    <property type="entry name" value="BETA-KETOACYL-[ACYL-CARRIER-PROTEIN] SYNTHASE III, CHLOROPLASTIC"/>
    <property type="match status" value="1"/>
</dbReference>
<feature type="domain" description="Beta-ketoacyl-[acyl-carrier-protein] synthase III N-terminal" evidence="16">
    <location>
        <begin position="111"/>
        <end position="191"/>
    </location>
</feature>
<protein>
    <recommendedName>
        <fullName evidence="14">Beta-ketoacyl-[acyl-carrier-protein] synthase III</fullName>
        <shortName evidence="14">Beta-ketoacyl-ACP synthase III</shortName>
        <shortName evidence="14">KAS III</shortName>
        <ecNumber evidence="14">2.3.1.180</ecNumber>
    </recommendedName>
    <alternativeName>
        <fullName evidence="14">3-oxoacyl-[acyl-carrier-protein] synthase 3</fullName>
    </alternativeName>
    <alternativeName>
        <fullName evidence="14">3-oxoacyl-[acyl-carrier-protein] synthase III</fullName>
    </alternativeName>
</protein>
<evidence type="ECO:0000256" key="1">
    <source>
        <dbReference type="ARBA" id="ARBA00005194"/>
    </source>
</evidence>
<keyword evidence="4 14" id="KW-0808">Transferase</keyword>
<dbReference type="PATRIC" id="fig|398512.5.peg.1352"/>
<evidence type="ECO:0000256" key="12">
    <source>
        <dbReference type="ARBA" id="ARBA00052467"/>
    </source>
</evidence>
<dbReference type="AlphaFoldDB" id="A0A0L6JJV0"/>
<evidence type="ECO:0000256" key="9">
    <source>
        <dbReference type="ARBA" id="ARBA00023315"/>
    </source>
</evidence>
<evidence type="ECO:0000259" key="15">
    <source>
        <dbReference type="Pfam" id="PF08541"/>
    </source>
</evidence>
<evidence type="ECO:0000256" key="5">
    <source>
        <dbReference type="ARBA" id="ARBA00022832"/>
    </source>
</evidence>
<dbReference type="InterPro" id="IPR016039">
    <property type="entry name" value="Thiolase-like"/>
</dbReference>
<evidence type="ECO:0000256" key="11">
    <source>
        <dbReference type="ARBA" id="ARBA00052407"/>
    </source>
</evidence>
<dbReference type="GO" id="GO:0033818">
    <property type="term" value="F:beta-ketoacyl-acyl-carrier-protein synthase III activity"/>
    <property type="evidence" value="ECO:0007669"/>
    <property type="project" value="UniProtKB-UniRule"/>
</dbReference>
<feature type="region of interest" description="ACP-binding" evidence="14">
    <location>
        <begin position="260"/>
        <end position="264"/>
    </location>
</feature>
<comment type="catalytic activity">
    <reaction evidence="11">
        <text>(2S)-2-methylbutanoyl-CoA + malonyl-[ACP] + H(+) = (4S)-4-methyl-3-oxohexanoyl-[ACP] + CO2 + CoA</text>
        <dbReference type="Rhea" id="RHEA:42276"/>
        <dbReference type="Rhea" id="RHEA-COMP:9623"/>
        <dbReference type="Rhea" id="RHEA-COMP:17148"/>
        <dbReference type="ChEBI" id="CHEBI:15378"/>
        <dbReference type="ChEBI" id="CHEBI:16526"/>
        <dbReference type="ChEBI" id="CHEBI:57287"/>
        <dbReference type="ChEBI" id="CHEBI:78449"/>
        <dbReference type="ChEBI" id="CHEBI:88166"/>
        <dbReference type="ChEBI" id="CHEBI:167462"/>
        <dbReference type="EC" id="2.3.1.300"/>
    </reaction>
    <physiologicalReaction direction="left-to-right" evidence="11">
        <dbReference type="Rhea" id="RHEA:42277"/>
    </physiologicalReaction>
</comment>
<keyword evidence="14" id="KW-0963">Cytoplasm</keyword>
<dbReference type="eggNOG" id="COG0332">
    <property type="taxonomic scope" value="Bacteria"/>
</dbReference>
<keyword evidence="7 14" id="KW-0275">Fatty acid biosynthesis</keyword>
<dbReference type="CDD" id="cd00830">
    <property type="entry name" value="KAS_III"/>
    <property type="match status" value="1"/>
</dbReference>
<evidence type="ECO:0000313" key="18">
    <source>
        <dbReference type="Proteomes" id="UP000036923"/>
    </source>
</evidence>